<dbReference type="STRING" id="177439.DP2477"/>
<dbReference type="Gene3D" id="3.10.20.30">
    <property type="match status" value="1"/>
</dbReference>
<accession>Q6AKB9</accession>
<keyword evidence="2" id="KW-1185">Reference proteome</keyword>
<protein>
    <submittedName>
        <fullName evidence="1">Similar to molybdopterin converting factor, subunit 1</fullName>
    </submittedName>
</protein>
<name>Q6AKB9_DESPS</name>
<dbReference type="SUPFAM" id="SSF54285">
    <property type="entry name" value="MoaD/ThiS"/>
    <property type="match status" value="1"/>
</dbReference>
<evidence type="ECO:0000313" key="1">
    <source>
        <dbReference type="EMBL" id="CAG37206.1"/>
    </source>
</evidence>
<dbReference type="KEGG" id="dps:DP2477"/>
<dbReference type="eggNOG" id="COG1977">
    <property type="taxonomic scope" value="Bacteria"/>
</dbReference>
<dbReference type="Pfam" id="PF02597">
    <property type="entry name" value="ThiS"/>
    <property type="match status" value="1"/>
</dbReference>
<dbReference type="CDD" id="cd17040">
    <property type="entry name" value="Ubl_MoaD_like"/>
    <property type="match status" value="1"/>
</dbReference>
<gene>
    <name evidence="1" type="ordered locus">DP2477</name>
</gene>
<dbReference type="EMBL" id="CR522870">
    <property type="protein sequence ID" value="CAG37206.1"/>
    <property type="molecule type" value="Genomic_DNA"/>
</dbReference>
<dbReference type="AlphaFoldDB" id="Q6AKB9"/>
<organism evidence="1 2">
    <name type="scientific">Desulfotalea psychrophila (strain LSv54 / DSM 12343)</name>
    <dbReference type="NCBI Taxonomy" id="177439"/>
    <lineage>
        <taxon>Bacteria</taxon>
        <taxon>Pseudomonadati</taxon>
        <taxon>Thermodesulfobacteriota</taxon>
        <taxon>Desulfobulbia</taxon>
        <taxon>Desulfobulbales</taxon>
        <taxon>Desulfocapsaceae</taxon>
        <taxon>Desulfotalea</taxon>
    </lineage>
</organism>
<proteinExistence type="predicted"/>
<dbReference type="InterPro" id="IPR003749">
    <property type="entry name" value="ThiS/MoaD-like"/>
</dbReference>
<dbReference type="RefSeq" id="WP_011189718.1">
    <property type="nucleotide sequence ID" value="NC_006138.1"/>
</dbReference>
<dbReference type="Proteomes" id="UP000000602">
    <property type="component" value="Chromosome"/>
</dbReference>
<dbReference type="InterPro" id="IPR016155">
    <property type="entry name" value="Mopterin_synth/thiamin_S_b"/>
</dbReference>
<evidence type="ECO:0000313" key="2">
    <source>
        <dbReference type="Proteomes" id="UP000000602"/>
    </source>
</evidence>
<dbReference type="HOGENOM" id="CLU_114601_5_3_7"/>
<sequence length="76" mass="8475">MNITFTVKLFAYFRDNRFLKRECEYPEGISVGDIVAGLDIDFDEVGVLMINSRHCEFTSQPKAGDNLAIFPKVGGG</sequence>
<dbReference type="InterPro" id="IPR012675">
    <property type="entry name" value="Beta-grasp_dom_sf"/>
</dbReference>
<reference evidence="2" key="1">
    <citation type="journal article" date="2004" name="Environ. Microbiol.">
        <title>The genome of Desulfotalea psychrophila, a sulfate-reducing bacterium from permanently cold Arctic sediments.</title>
        <authorList>
            <person name="Rabus R."/>
            <person name="Ruepp A."/>
            <person name="Frickey T."/>
            <person name="Rattei T."/>
            <person name="Fartmann B."/>
            <person name="Stark M."/>
            <person name="Bauer M."/>
            <person name="Zibat A."/>
            <person name="Lombardot T."/>
            <person name="Becker I."/>
            <person name="Amann J."/>
            <person name="Gellner K."/>
            <person name="Teeling H."/>
            <person name="Leuschner W.D."/>
            <person name="Gloeckner F.-O."/>
            <person name="Lupas A.N."/>
            <person name="Amann R."/>
            <person name="Klenk H.-P."/>
        </authorList>
    </citation>
    <scope>NUCLEOTIDE SEQUENCE [LARGE SCALE GENOMIC DNA]</scope>
    <source>
        <strain evidence="2">DSM 12343 / LSv54</strain>
    </source>
</reference>